<comment type="caution">
    <text evidence="2">The sequence shown here is derived from an EMBL/GenBank/DDBJ whole genome shotgun (WGS) entry which is preliminary data.</text>
</comment>
<evidence type="ECO:0000313" key="3">
    <source>
        <dbReference type="Proteomes" id="UP000565711"/>
    </source>
</evidence>
<feature type="signal peptide" evidence="1">
    <location>
        <begin position="1"/>
        <end position="31"/>
    </location>
</feature>
<keyword evidence="3" id="KW-1185">Reference proteome</keyword>
<dbReference type="EMBL" id="JAAXOP010000017">
    <property type="protein sequence ID" value="NKY53378.1"/>
    <property type="molecule type" value="Genomic_DNA"/>
</dbReference>
<organism evidence="2 3">
    <name type="scientific">Nocardia vermiculata</name>
    <dbReference type="NCBI Taxonomy" id="257274"/>
    <lineage>
        <taxon>Bacteria</taxon>
        <taxon>Bacillati</taxon>
        <taxon>Actinomycetota</taxon>
        <taxon>Actinomycetes</taxon>
        <taxon>Mycobacteriales</taxon>
        <taxon>Nocardiaceae</taxon>
        <taxon>Nocardia</taxon>
    </lineage>
</organism>
<dbReference type="AlphaFoldDB" id="A0A846Y812"/>
<dbReference type="SUPFAM" id="SSF53474">
    <property type="entry name" value="alpha/beta-Hydrolases"/>
    <property type="match status" value="1"/>
</dbReference>
<dbReference type="Proteomes" id="UP000565711">
    <property type="component" value="Unassembled WGS sequence"/>
</dbReference>
<evidence type="ECO:0000256" key="1">
    <source>
        <dbReference type="SAM" id="SignalP"/>
    </source>
</evidence>
<feature type="chain" id="PRO_5033042400" evidence="1">
    <location>
        <begin position="32"/>
        <end position="317"/>
    </location>
</feature>
<gene>
    <name evidence="2" type="ORF">HGA08_24580</name>
</gene>
<sequence>MNRTHLSAYCWGIAVVLSLLLQGGPAATVSAEPPPAAPYPVPHNFLIDAIGGALQGGAASPPGTNDWSCRPSAAHPEPVILVHGLLANRNDNWQTYGPLLANNGYCVFALTYGSPGGDPNGLIGGVASMEVGARALDAFVDRVREATGAPKVALVGHSEGATMPYWYIKLGGGADKVSRMVGLAPGVHGSAPSPLTDVGEAIGPEAGAVLLEFESSSQFMRALNDGGITVPGVAYTQIVTEYDEILPYEGGLIHEAGATNHILQDLCPQDYSDHLSINSDPVAARLVLNALDPAHSVPVECTVTLPAIGVPPSGSGG</sequence>
<dbReference type="Gene3D" id="3.40.50.1820">
    <property type="entry name" value="alpha/beta hydrolase"/>
    <property type="match status" value="1"/>
</dbReference>
<dbReference type="InterPro" id="IPR002918">
    <property type="entry name" value="Lipase_EstA/Esterase_EstB"/>
</dbReference>
<reference evidence="2 3" key="1">
    <citation type="submission" date="2020-04" db="EMBL/GenBank/DDBJ databases">
        <title>MicrobeNet Type strains.</title>
        <authorList>
            <person name="Nicholson A.C."/>
        </authorList>
    </citation>
    <scope>NUCLEOTIDE SEQUENCE [LARGE SCALE GENOMIC DNA]</scope>
    <source>
        <strain evidence="2 3">JCM 12354</strain>
    </source>
</reference>
<keyword evidence="1" id="KW-0732">Signal</keyword>
<dbReference type="GO" id="GO:0016042">
    <property type="term" value="P:lipid catabolic process"/>
    <property type="evidence" value="ECO:0007669"/>
    <property type="project" value="InterPro"/>
</dbReference>
<dbReference type="InterPro" id="IPR029058">
    <property type="entry name" value="AB_hydrolase_fold"/>
</dbReference>
<dbReference type="PANTHER" id="PTHR32015">
    <property type="entry name" value="FASTING INDUCED LIPASE"/>
    <property type="match status" value="1"/>
</dbReference>
<dbReference type="GO" id="GO:0016298">
    <property type="term" value="F:lipase activity"/>
    <property type="evidence" value="ECO:0007669"/>
    <property type="project" value="TreeGrafter"/>
</dbReference>
<name>A0A846Y812_9NOCA</name>
<protein>
    <submittedName>
        <fullName evidence="2">Alpha/beta fold hydrolase</fullName>
    </submittedName>
</protein>
<dbReference type="PANTHER" id="PTHR32015:SF1">
    <property type="entry name" value="LIPASE"/>
    <property type="match status" value="1"/>
</dbReference>
<accession>A0A846Y812</accession>
<keyword evidence="2" id="KW-0378">Hydrolase</keyword>
<proteinExistence type="predicted"/>
<dbReference type="Pfam" id="PF01674">
    <property type="entry name" value="Lipase_2"/>
    <property type="match status" value="1"/>
</dbReference>
<evidence type="ECO:0000313" key="2">
    <source>
        <dbReference type="EMBL" id="NKY53378.1"/>
    </source>
</evidence>